<dbReference type="RefSeq" id="WP_202749753.1">
    <property type="nucleotide sequence ID" value="NZ_JAESWC010000009.1"/>
</dbReference>
<dbReference type="CDD" id="cd04301">
    <property type="entry name" value="NAT_SF"/>
    <property type="match status" value="1"/>
</dbReference>
<dbReference type="Proteomes" id="UP000632377">
    <property type="component" value="Unassembled WGS sequence"/>
</dbReference>
<evidence type="ECO:0000259" key="1">
    <source>
        <dbReference type="PROSITE" id="PS51186"/>
    </source>
</evidence>
<dbReference type="InterPro" id="IPR000182">
    <property type="entry name" value="GNAT_dom"/>
</dbReference>
<name>A0ABS1TEE8_9CLOT</name>
<dbReference type="Pfam" id="PF00583">
    <property type="entry name" value="Acetyltransf_1"/>
    <property type="match status" value="1"/>
</dbReference>
<protein>
    <submittedName>
        <fullName evidence="2">GNAT family N-acetyltransferase</fullName>
    </submittedName>
</protein>
<accession>A0ABS1TEE8</accession>
<feature type="domain" description="N-acetyltransferase" evidence="1">
    <location>
        <begin position="124"/>
        <end position="254"/>
    </location>
</feature>
<proteinExistence type="predicted"/>
<dbReference type="InterPro" id="IPR016181">
    <property type="entry name" value="Acyl_CoA_acyltransferase"/>
</dbReference>
<dbReference type="PROSITE" id="PS51186">
    <property type="entry name" value="GNAT"/>
    <property type="match status" value="1"/>
</dbReference>
<dbReference type="SUPFAM" id="SSF55729">
    <property type="entry name" value="Acyl-CoA N-acyltransferases (Nat)"/>
    <property type="match status" value="1"/>
</dbReference>
<evidence type="ECO:0000313" key="3">
    <source>
        <dbReference type="Proteomes" id="UP000632377"/>
    </source>
</evidence>
<dbReference type="Gene3D" id="3.40.630.30">
    <property type="match status" value="1"/>
</dbReference>
<sequence>MIIEEMLKYVDKGADFYLRAMGDAEHMEIIDNDIYEVMRSCGNINNLSSIYNIRLEQLSDDELKKTVQDIKNLKIHTWWPLASSDRVIDIIHGKKPVYSIEDFEIYGVMQSEDLPKYPEVPGFVNIKQVKSLSDFDIWCDIDNNTEHGGTVVFYSQNHMHLIDSGKLTCFIGYVDNKPVATSGILNNKGIASLEFISTLPEYRKKGIAKALCQYALKYAFNIGANVISVRAIGDGRTLAKSLGFHFVETNETAV</sequence>
<comment type="caution">
    <text evidence="2">The sequence shown here is derived from an EMBL/GenBank/DDBJ whole genome shotgun (WGS) entry which is preliminary data.</text>
</comment>
<evidence type="ECO:0000313" key="2">
    <source>
        <dbReference type="EMBL" id="MBL4936996.1"/>
    </source>
</evidence>
<dbReference type="EMBL" id="JAESWC010000009">
    <property type="protein sequence ID" value="MBL4936996.1"/>
    <property type="molecule type" value="Genomic_DNA"/>
</dbReference>
<keyword evidence="3" id="KW-1185">Reference proteome</keyword>
<reference evidence="2 3" key="1">
    <citation type="submission" date="2021-01" db="EMBL/GenBank/DDBJ databases">
        <title>Genome public.</title>
        <authorList>
            <person name="Liu C."/>
            <person name="Sun Q."/>
        </authorList>
    </citation>
    <scope>NUCLEOTIDE SEQUENCE [LARGE SCALE GENOMIC DNA]</scope>
    <source>
        <strain evidence="2 3">YIM B02515</strain>
    </source>
</reference>
<gene>
    <name evidence="2" type="ORF">JK636_14675</name>
</gene>
<organism evidence="2 3">
    <name type="scientific">Clostridium rhizosphaerae</name>
    <dbReference type="NCBI Taxonomy" id="2803861"/>
    <lineage>
        <taxon>Bacteria</taxon>
        <taxon>Bacillati</taxon>
        <taxon>Bacillota</taxon>
        <taxon>Clostridia</taxon>
        <taxon>Eubacteriales</taxon>
        <taxon>Clostridiaceae</taxon>
        <taxon>Clostridium</taxon>
    </lineage>
</organism>